<evidence type="ECO:0000256" key="5">
    <source>
        <dbReference type="ARBA" id="ARBA00023186"/>
    </source>
</evidence>
<dbReference type="EMBL" id="JBHUHT010000007">
    <property type="protein sequence ID" value="MFD2094817.1"/>
    <property type="molecule type" value="Genomic_DNA"/>
</dbReference>
<dbReference type="RefSeq" id="WP_345338186.1">
    <property type="nucleotide sequence ID" value="NZ_BAABLI010000004.1"/>
</dbReference>
<keyword evidence="5" id="KW-0143">Chaperone</keyword>
<evidence type="ECO:0000256" key="1">
    <source>
        <dbReference type="ARBA" id="ARBA00004514"/>
    </source>
</evidence>
<dbReference type="Proteomes" id="UP001597380">
    <property type="component" value="Unassembled WGS sequence"/>
</dbReference>
<gene>
    <name evidence="7" type="primary">fliS</name>
    <name evidence="7" type="ORF">ACFSJ3_02390</name>
</gene>
<dbReference type="Pfam" id="PF02561">
    <property type="entry name" value="FliS"/>
    <property type="match status" value="1"/>
</dbReference>
<comment type="caution">
    <text evidence="7">The sequence shown here is derived from an EMBL/GenBank/DDBJ whole genome shotgun (WGS) entry which is preliminary data.</text>
</comment>
<reference evidence="8" key="1">
    <citation type="journal article" date="2019" name="Int. J. Syst. Evol. Microbiol.">
        <title>The Global Catalogue of Microorganisms (GCM) 10K type strain sequencing project: providing services to taxonomists for standard genome sequencing and annotation.</title>
        <authorList>
            <consortium name="The Broad Institute Genomics Platform"/>
            <consortium name="The Broad Institute Genome Sequencing Center for Infectious Disease"/>
            <person name="Wu L."/>
            <person name="Ma J."/>
        </authorList>
    </citation>
    <scope>NUCLEOTIDE SEQUENCE [LARGE SCALE GENOMIC DNA]</scope>
    <source>
        <strain evidence="8">CGMCC 1.10992</strain>
    </source>
</reference>
<dbReference type="SUPFAM" id="SSF101116">
    <property type="entry name" value="Flagellar export chaperone FliS"/>
    <property type="match status" value="1"/>
</dbReference>
<keyword evidence="3 6" id="KW-0963">Cytoplasm</keyword>
<dbReference type="NCBIfam" id="TIGR00208">
    <property type="entry name" value="fliS"/>
    <property type="match status" value="1"/>
</dbReference>
<dbReference type="PANTHER" id="PTHR34773:SF1">
    <property type="entry name" value="FLAGELLAR SECRETION CHAPERONE FLIS"/>
    <property type="match status" value="1"/>
</dbReference>
<protein>
    <recommendedName>
        <fullName evidence="6">Flagellar secretion chaperone FliS</fullName>
    </recommendedName>
</protein>
<dbReference type="CDD" id="cd16098">
    <property type="entry name" value="FliS"/>
    <property type="match status" value="1"/>
</dbReference>
<keyword evidence="7" id="KW-0969">Cilium</keyword>
<evidence type="ECO:0000313" key="8">
    <source>
        <dbReference type="Proteomes" id="UP001597380"/>
    </source>
</evidence>
<evidence type="ECO:0000256" key="3">
    <source>
        <dbReference type="ARBA" id="ARBA00022490"/>
    </source>
</evidence>
<evidence type="ECO:0000313" key="7">
    <source>
        <dbReference type="EMBL" id="MFD2094817.1"/>
    </source>
</evidence>
<sequence>MARTSIQQYRQGTVSSLTDADPHTQVSAIMAHILGNVAAARGAIERKDHEAKGLKIGKAIELISVLQASLDMEVGGEISRNLYDLYDFCIFKLGQASVNGELEAMDAVTGVMRNIKEGWDGIPQDVRDDLAKKKAAESE</sequence>
<evidence type="ECO:0000256" key="4">
    <source>
        <dbReference type="ARBA" id="ARBA00022795"/>
    </source>
</evidence>
<dbReference type="PANTHER" id="PTHR34773">
    <property type="entry name" value="FLAGELLAR SECRETION CHAPERONE FLIS"/>
    <property type="match status" value="1"/>
</dbReference>
<proteinExistence type="inferred from homology"/>
<keyword evidence="7" id="KW-0282">Flagellum</keyword>
<keyword evidence="7" id="KW-0966">Cell projection</keyword>
<evidence type="ECO:0000256" key="6">
    <source>
        <dbReference type="PIRNR" id="PIRNR039090"/>
    </source>
</evidence>
<dbReference type="InterPro" id="IPR036584">
    <property type="entry name" value="FliS_sf"/>
</dbReference>
<comment type="subcellular location">
    <subcellularLocation>
        <location evidence="1 6">Cytoplasm</location>
        <location evidence="1 6">Cytosol</location>
    </subcellularLocation>
</comment>
<comment type="similarity">
    <text evidence="2 6">Belongs to the FliS family.</text>
</comment>
<accession>A0ABW4XIF8</accession>
<evidence type="ECO:0000256" key="2">
    <source>
        <dbReference type="ARBA" id="ARBA00008787"/>
    </source>
</evidence>
<dbReference type="InterPro" id="IPR003713">
    <property type="entry name" value="FliS"/>
</dbReference>
<name>A0ABW4XIF8_9GAMM</name>
<organism evidence="7 8">
    <name type="scientific">Corallincola platygyrae</name>
    <dbReference type="NCBI Taxonomy" id="1193278"/>
    <lineage>
        <taxon>Bacteria</taxon>
        <taxon>Pseudomonadati</taxon>
        <taxon>Pseudomonadota</taxon>
        <taxon>Gammaproteobacteria</taxon>
        <taxon>Alteromonadales</taxon>
        <taxon>Psychromonadaceae</taxon>
        <taxon>Corallincola</taxon>
    </lineage>
</organism>
<keyword evidence="8" id="KW-1185">Reference proteome</keyword>
<dbReference type="Gene3D" id="1.20.120.340">
    <property type="entry name" value="Flagellar protein FliS"/>
    <property type="match status" value="1"/>
</dbReference>
<keyword evidence="4 6" id="KW-1005">Bacterial flagellum biogenesis</keyword>
<dbReference type="PIRSF" id="PIRSF039090">
    <property type="entry name" value="Flis"/>
    <property type="match status" value="1"/>
</dbReference>